<comment type="caution">
    <text evidence="1">The sequence shown here is derived from an EMBL/GenBank/DDBJ whole genome shotgun (WGS) entry which is preliminary data.</text>
</comment>
<keyword evidence="2" id="KW-1185">Reference proteome</keyword>
<organism evidence="1 2">
    <name type="scientific">Melastoma candidum</name>
    <dbReference type="NCBI Taxonomy" id="119954"/>
    <lineage>
        <taxon>Eukaryota</taxon>
        <taxon>Viridiplantae</taxon>
        <taxon>Streptophyta</taxon>
        <taxon>Embryophyta</taxon>
        <taxon>Tracheophyta</taxon>
        <taxon>Spermatophyta</taxon>
        <taxon>Magnoliopsida</taxon>
        <taxon>eudicotyledons</taxon>
        <taxon>Gunneridae</taxon>
        <taxon>Pentapetalae</taxon>
        <taxon>rosids</taxon>
        <taxon>malvids</taxon>
        <taxon>Myrtales</taxon>
        <taxon>Melastomataceae</taxon>
        <taxon>Melastomatoideae</taxon>
        <taxon>Melastomateae</taxon>
        <taxon>Melastoma</taxon>
    </lineage>
</organism>
<proteinExistence type="predicted"/>
<evidence type="ECO:0000313" key="1">
    <source>
        <dbReference type="EMBL" id="KAI4366264.1"/>
    </source>
</evidence>
<reference evidence="2" key="1">
    <citation type="journal article" date="2023" name="Front. Plant Sci.">
        <title>Chromosomal-level genome assembly of Melastoma candidum provides insights into trichome evolution.</title>
        <authorList>
            <person name="Zhong Y."/>
            <person name="Wu W."/>
            <person name="Sun C."/>
            <person name="Zou P."/>
            <person name="Liu Y."/>
            <person name="Dai S."/>
            <person name="Zhou R."/>
        </authorList>
    </citation>
    <scope>NUCLEOTIDE SEQUENCE [LARGE SCALE GENOMIC DNA]</scope>
</reference>
<protein>
    <submittedName>
        <fullName evidence="1">Uncharacterized protein</fullName>
    </submittedName>
</protein>
<dbReference type="Proteomes" id="UP001057402">
    <property type="component" value="Chromosome 6"/>
</dbReference>
<accession>A0ACB9QJL1</accession>
<name>A0ACB9QJL1_9MYRT</name>
<gene>
    <name evidence="1" type="ORF">MLD38_022159</name>
</gene>
<sequence length="561" mass="63367">MHHLKHNQNHPFLAHHTAPTHKISMAFPLIVVAISTFFLLHLYSYSPFVLSMTTSANISISRYQLFNLSITLPIRARNTLNSLVREGDEVPLRKSPEGVVRTRSLLLPAWVILVVVEEEDVLVDGELYCVFRNNATSKARASMALQSSGQRTFKCGMPPSVRHRQPFHQPALMRSLEKGFPGPAEHVPELLRWNYLAYEALSTESDVVVFVKGVNNRQGMSRSISELNCVFGDDPSTSIRTAVTSSAQEVFRCRQPDEAKITDLLDGSGRLKVSIEIVGDKKVFPSMAYYSPGNKPLMEDGNGNSDSTRSHLCACTMVYNAAKFLKEWVTYNSNIGVDRFILYDNDSDDNLSAAIEELRGSGYDVRAVPWVWQKTQEAGFSHAAIVYLDTCSWMMYMDVDEFVYSPEWNKSPEPSSRMLKSLIPKNRPGRPKYGQVSIKCYEFGPSDQHSHPPSGVTQGSKQVSLEKAVVNHYKYQAWPEFKTKFRRRVSAYVVDWTRAINLTSKDRAPGLGHEAVEPAGWAQKFCEVRDFGLKEMTARWSRCEARRSTAVIEYQDNLNSI</sequence>
<dbReference type="EMBL" id="CM042885">
    <property type="protein sequence ID" value="KAI4366264.1"/>
    <property type="molecule type" value="Genomic_DNA"/>
</dbReference>
<evidence type="ECO:0000313" key="2">
    <source>
        <dbReference type="Proteomes" id="UP001057402"/>
    </source>
</evidence>